<evidence type="ECO:0000259" key="3">
    <source>
        <dbReference type="SMART" id="SM00849"/>
    </source>
</evidence>
<dbReference type="SMART" id="SM00849">
    <property type="entry name" value="Lactamase_B"/>
    <property type="match status" value="1"/>
</dbReference>
<evidence type="ECO:0000256" key="1">
    <source>
        <dbReference type="ARBA" id="ARBA00022801"/>
    </source>
</evidence>
<dbReference type="InterPro" id="IPR036866">
    <property type="entry name" value="RibonucZ/Hydroxyglut_hydro"/>
</dbReference>
<dbReference type="AlphaFoldDB" id="A0A5M9HG56"/>
<feature type="domain" description="Metallo-beta-lactamase" evidence="3">
    <location>
        <begin position="7"/>
        <end position="190"/>
    </location>
</feature>
<dbReference type="InterPro" id="IPR001279">
    <property type="entry name" value="Metallo-B-lactamas"/>
</dbReference>
<dbReference type="RefSeq" id="WP_141813616.1">
    <property type="nucleotide sequence ID" value="NZ_VFPL01000001.1"/>
</dbReference>
<evidence type="ECO:0000313" key="4">
    <source>
        <dbReference type="EMBL" id="KAA8485479.1"/>
    </source>
</evidence>
<dbReference type="EMBL" id="VWNE01000004">
    <property type="protein sequence ID" value="KAA8485479.1"/>
    <property type="molecule type" value="Genomic_DNA"/>
</dbReference>
<evidence type="ECO:0000256" key="2">
    <source>
        <dbReference type="HAMAP-Rule" id="MF_00457"/>
    </source>
</evidence>
<dbReference type="Pfam" id="PF13483">
    <property type="entry name" value="Lactamase_B_3"/>
    <property type="match status" value="1"/>
</dbReference>
<name>A0A5M9HG56_9SPHI</name>
<dbReference type="Gene3D" id="3.60.15.10">
    <property type="entry name" value="Ribonuclease Z/Hydroxyacylglutathione hydrolase-like"/>
    <property type="match status" value="1"/>
</dbReference>
<dbReference type="HAMAP" id="MF_00457">
    <property type="entry name" value="UPF0173"/>
    <property type="match status" value="1"/>
</dbReference>
<dbReference type="OrthoDB" id="9789133at2"/>
<gene>
    <name evidence="4" type="ORF">F1649_03055</name>
</gene>
<protein>
    <recommendedName>
        <fullName evidence="2">UPF0173 metal-dependent hydrolase F1649_03055</fullName>
    </recommendedName>
</protein>
<reference evidence="4 5" key="1">
    <citation type="submission" date="2019-09" db="EMBL/GenBank/DDBJ databases">
        <title>Pararcticibacter amylolyticus gen. nov., sp. nov., isolated from a rottenly hemp rope, and reclassification of Pedobacter tournemirensis as Pararcticibacter tournemirensis comb. nov.</title>
        <authorList>
            <person name="Cai Y."/>
        </authorList>
    </citation>
    <scope>NUCLEOTIDE SEQUENCE [LARGE SCALE GENOMIC DNA]</scope>
    <source>
        <strain evidence="4 5">TF5-37.2-LB10</strain>
    </source>
</reference>
<sequence>MRITYYGQSCFLLELQGKKVLFDPFITPNELAKDIDADNIQADFILVSHGHSDHAADLISIAGRTGATVVCSFEISEWLNNRGVSNTHPMNLGGQWSFEFGKVKMVFAAHSNSLPDGTYGGTAAGFIIQSDGKTVYYSGDTALTQEMKLTGELYTIDLAFLPIGDNFTMGINDAVIASKFINCTNIIGMHYDTFGYIKIDKKEALTKFENAGLRLSLIDIGSSVEIIDN</sequence>
<evidence type="ECO:0000313" key="5">
    <source>
        <dbReference type="Proteomes" id="UP000322918"/>
    </source>
</evidence>
<keyword evidence="5" id="KW-1185">Reference proteome</keyword>
<keyword evidence="1 2" id="KW-0378">Hydrolase</keyword>
<dbReference type="SUPFAM" id="SSF56281">
    <property type="entry name" value="Metallo-hydrolase/oxidoreductase"/>
    <property type="match status" value="1"/>
</dbReference>
<accession>A0A5M9HG56</accession>
<dbReference type="InterPro" id="IPR050114">
    <property type="entry name" value="UPF0173_UPF0282_UlaG_hydrolase"/>
</dbReference>
<dbReference type="NCBIfam" id="NF001911">
    <property type="entry name" value="PRK00685.1"/>
    <property type="match status" value="1"/>
</dbReference>
<dbReference type="InterPro" id="IPR022877">
    <property type="entry name" value="UPF0173"/>
</dbReference>
<dbReference type="Proteomes" id="UP000322918">
    <property type="component" value="Unassembled WGS sequence"/>
</dbReference>
<dbReference type="GO" id="GO:0016787">
    <property type="term" value="F:hydrolase activity"/>
    <property type="evidence" value="ECO:0007669"/>
    <property type="project" value="UniProtKB-UniRule"/>
</dbReference>
<organism evidence="4 5">
    <name type="scientific">Arcticibacter tournemirensis</name>
    <dbReference type="NCBI Taxonomy" id="699437"/>
    <lineage>
        <taxon>Bacteria</taxon>
        <taxon>Pseudomonadati</taxon>
        <taxon>Bacteroidota</taxon>
        <taxon>Sphingobacteriia</taxon>
        <taxon>Sphingobacteriales</taxon>
        <taxon>Sphingobacteriaceae</taxon>
        <taxon>Arcticibacter</taxon>
    </lineage>
</organism>
<dbReference type="PANTHER" id="PTHR43546">
    <property type="entry name" value="UPF0173 METAL-DEPENDENT HYDROLASE MJ1163-RELATED"/>
    <property type="match status" value="1"/>
</dbReference>
<proteinExistence type="inferred from homology"/>
<comment type="similarity">
    <text evidence="2">Belongs to the UPF0173 family.</text>
</comment>
<comment type="caution">
    <text evidence="4">The sequence shown here is derived from an EMBL/GenBank/DDBJ whole genome shotgun (WGS) entry which is preliminary data.</text>
</comment>
<dbReference type="PANTHER" id="PTHR43546:SF3">
    <property type="entry name" value="UPF0173 METAL-DEPENDENT HYDROLASE MJ1163"/>
    <property type="match status" value="1"/>
</dbReference>